<sequence>MLLYLGQGAHVSREFQGWGRQGAPIPIPSTPCHRHPEPRNVDALTVDLDFIVGRVALTVGELSGLATGRILPLDTSTPALVRIVAHGTELGLGRLVEAEGRLAVEVLQWGNPR</sequence>
<evidence type="ECO:0000313" key="4">
    <source>
        <dbReference type="Proteomes" id="UP000231501"/>
    </source>
</evidence>
<dbReference type="Gene3D" id="2.30.330.10">
    <property type="entry name" value="SpoA-like"/>
    <property type="match status" value="1"/>
</dbReference>
<feature type="domain" description="Flagellar motor switch protein FliN-like C-terminal" evidence="2">
    <location>
        <begin position="41"/>
        <end position="109"/>
    </location>
</feature>
<dbReference type="InterPro" id="IPR036429">
    <property type="entry name" value="SpoA-like_sf"/>
</dbReference>
<organism evidence="3 4">
    <name type="scientific">Roseateles chitinivorans</name>
    <dbReference type="NCBI Taxonomy" id="2917965"/>
    <lineage>
        <taxon>Bacteria</taxon>
        <taxon>Pseudomonadati</taxon>
        <taxon>Pseudomonadota</taxon>
        <taxon>Betaproteobacteria</taxon>
        <taxon>Burkholderiales</taxon>
        <taxon>Sphaerotilaceae</taxon>
        <taxon>Roseateles</taxon>
    </lineage>
</organism>
<dbReference type="EMBL" id="PEOG01000025">
    <property type="protein sequence ID" value="PIM53121.1"/>
    <property type="molecule type" value="Genomic_DNA"/>
</dbReference>
<proteinExistence type="inferred from homology"/>
<evidence type="ECO:0000259" key="2">
    <source>
        <dbReference type="Pfam" id="PF01052"/>
    </source>
</evidence>
<dbReference type="AlphaFoldDB" id="A0A2G9C9J8"/>
<evidence type="ECO:0000313" key="3">
    <source>
        <dbReference type="EMBL" id="PIM53121.1"/>
    </source>
</evidence>
<dbReference type="PANTHER" id="PTHR30034">
    <property type="entry name" value="FLAGELLAR MOTOR SWITCH PROTEIN FLIM"/>
    <property type="match status" value="1"/>
</dbReference>
<dbReference type="Pfam" id="PF01052">
    <property type="entry name" value="FliMN_C"/>
    <property type="match status" value="1"/>
</dbReference>
<comment type="similarity">
    <text evidence="1">Belongs to the FliN/MopA/SpaO family.</text>
</comment>
<accession>A0A2G9C9J8</accession>
<dbReference type="GO" id="GO:0071978">
    <property type="term" value="P:bacterial-type flagellum-dependent swarming motility"/>
    <property type="evidence" value="ECO:0007669"/>
    <property type="project" value="TreeGrafter"/>
</dbReference>
<comment type="caution">
    <text evidence="3">The sequence shown here is derived from an EMBL/GenBank/DDBJ whole genome shotgun (WGS) entry which is preliminary data.</text>
</comment>
<dbReference type="InterPro" id="IPR001543">
    <property type="entry name" value="FliN-like_C"/>
</dbReference>
<reference evidence="3 4" key="1">
    <citation type="submission" date="2017-11" db="EMBL/GenBank/DDBJ databases">
        <title>Draft genome sequence of Mitsuaria sp. HWN-4.</title>
        <authorList>
            <person name="Gundlapally S.R."/>
        </authorList>
    </citation>
    <scope>NUCLEOTIDE SEQUENCE [LARGE SCALE GENOMIC DNA]</scope>
    <source>
        <strain evidence="3 4">HWN-4</strain>
    </source>
</reference>
<dbReference type="Proteomes" id="UP000231501">
    <property type="component" value="Unassembled WGS sequence"/>
</dbReference>
<gene>
    <name evidence="3" type="ORF">CS062_11005</name>
</gene>
<keyword evidence="4" id="KW-1185">Reference proteome</keyword>
<dbReference type="PANTHER" id="PTHR30034:SF5">
    <property type="entry name" value="SECRETION SYSTEM APPARATUS PROTEIN SSAQ"/>
    <property type="match status" value="1"/>
</dbReference>
<dbReference type="GO" id="GO:0050918">
    <property type="term" value="P:positive chemotaxis"/>
    <property type="evidence" value="ECO:0007669"/>
    <property type="project" value="TreeGrafter"/>
</dbReference>
<protein>
    <recommendedName>
        <fullName evidence="2">Flagellar motor switch protein FliN-like C-terminal domain-containing protein</fullName>
    </recommendedName>
</protein>
<evidence type="ECO:0000256" key="1">
    <source>
        <dbReference type="ARBA" id="ARBA00009226"/>
    </source>
</evidence>
<name>A0A2G9C9J8_9BURK</name>
<dbReference type="SUPFAM" id="SSF101801">
    <property type="entry name" value="Surface presentation of antigens (SPOA)"/>
    <property type="match status" value="1"/>
</dbReference>